<accession>A0A4Y7U234</accession>
<dbReference type="Proteomes" id="UP000298340">
    <property type="component" value="Unassembled WGS sequence"/>
</dbReference>
<reference evidence="2 3" key="1">
    <citation type="journal article" date="2018" name="Syst. Appl. Microbiol.">
        <title>Flavobacterium circumlabens sp. nov. and Flavobacterium cupreum sp. nov., two psychrotrophic species isolated from Antarctic environmental samples.</title>
        <authorList>
            <person name="Kralova S."/>
            <person name="Busse H.J."/>
            <person name="Svec P."/>
            <person name="Maslanova I."/>
            <person name="Stankova E."/>
            <person name="Bartak M."/>
            <person name="Sedlacek I."/>
        </authorList>
    </citation>
    <scope>NUCLEOTIDE SEQUENCE [LARGE SCALE GENOMIC DNA]</scope>
    <source>
        <strain evidence="2 3">CCM 8828</strain>
    </source>
</reference>
<feature type="chain" id="PRO_5021504309" evidence="1">
    <location>
        <begin position="24"/>
        <end position="70"/>
    </location>
</feature>
<keyword evidence="1" id="KW-0732">Signal</keyword>
<dbReference type="AlphaFoldDB" id="A0A4Y7U234"/>
<name>A0A4Y7U234_9FLAO</name>
<feature type="signal peptide" evidence="1">
    <location>
        <begin position="1"/>
        <end position="23"/>
    </location>
</feature>
<protein>
    <submittedName>
        <fullName evidence="2">Uncharacterized protein</fullName>
    </submittedName>
</protein>
<comment type="caution">
    <text evidence="2">The sequence shown here is derived from an EMBL/GenBank/DDBJ whole genome shotgun (WGS) entry which is preliminary data.</text>
</comment>
<dbReference type="RefSeq" id="WP_134092657.1">
    <property type="nucleotide sequence ID" value="NZ_QWDN01001421.1"/>
</dbReference>
<sequence length="70" mass="8157">MVIYNQRLHFALLFLFLSFGLQAQIENKKTSFVHKNPVQTREEKAIADLYALYNKGDDKKAYVKAHSLLK</sequence>
<organism evidence="2 3">
    <name type="scientific">Flavobacterium circumlabens</name>
    <dbReference type="NCBI Taxonomy" id="2133765"/>
    <lineage>
        <taxon>Bacteria</taxon>
        <taxon>Pseudomonadati</taxon>
        <taxon>Bacteroidota</taxon>
        <taxon>Flavobacteriia</taxon>
        <taxon>Flavobacteriales</taxon>
        <taxon>Flavobacteriaceae</taxon>
        <taxon>Flavobacterium</taxon>
    </lineage>
</organism>
<dbReference type="EMBL" id="QWDN01001421">
    <property type="protein sequence ID" value="TEB40344.1"/>
    <property type="molecule type" value="Genomic_DNA"/>
</dbReference>
<proteinExistence type="predicted"/>
<evidence type="ECO:0000256" key="1">
    <source>
        <dbReference type="SAM" id="SignalP"/>
    </source>
</evidence>
<evidence type="ECO:0000313" key="2">
    <source>
        <dbReference type="EMBL" id="TEB40344.1"/>
    </source>
</evidence>
<evidence type="ECO:0000313" key="3">
    <source>
        <dbReference type="Proteomes" id="UP000298340"/>
    </source>
</evidence>
<gene>
    <name evidence="2" type="ORF">D0809_31085</name>
</gene>
<feature type="non-terminal residue" evidence="2">
    <location>
        <position position="70"/>
    </location>
</feature>